<evidence type="ECO:0000313" key="2">
    <source>
        <dbReference type="EMBL" id="MFD2731953.1"/>
    </source>
</evidence>
<accession>A0ABW5TSA2</accession>
<sequence>MFKQFVKTLQGDEVFMLISLLIFVLFFIGATIALIRMKKSYTEYMADIPLNDENEKQDFNTSNL</sequence>
<organism evidence="2 3">
    <name type="scientific">Pedobacter alpinus</name>
    <dbReference type="NCBI Taxonomy" id="1590643"/>
    <lineage>
        <taxon>Bacteria</taxon>
        <taxon>Pseudomonadati</taxon>
        <taxon>Bacteroidota</taxon>
        <taxon>Sphingobacteriia</taxon>
        <taxon>Sphingobacteriales</taxon>
        <taxon>Sphingobacteriaceae</taxon>
        <taxon>Pedobacter</taxon>
    </lineage>
</organism>
<dbReference type="Proteomes" id="UP001597546">
    <property type="component" value="Unassembled WGS sequence"/>
</dbReference>
<dbReference type="EMBL" id="JBHULV010000028">
    <property type="protein sequence ID" value="MFD2731953.1"/>
    <property type="molecule type" value="Genomic_DNA"/>
</dbReference>
<feature type="transmembrane region" description="Helical" evidence="1">
    <location>
        <begin position="14"/>
        <end position="35"/>
    </location>
</feature>
<evidence type="ECO:0008006" key="4">
    <source>
        <dbReference type="Google" id="ProtNLM"/>
    </source>
</evidence>
<keyword evidence="1" id="KW-1133">Transmembrane helix</keyword>
<evidence type="ECO:0000313" key="3">
    <source>
        <dbReference type="Proteomes" id="UP001597546"/>
    </source>
</evidence>
<gene>
    <name evidence="2" type="ORF">ACFSSE_09570</name>
</gene>
<reference evidence="3" key="1">
    <citation type="journal article" date="2019" name="Int. J. Syst. Evol. Microbiol.">
        <title>The Global Catalogue of Microorganisms (GCM) 10K type strain sequencing project: providing services to taxonomists for standard genome sequencing and annotation.</title>
        <authorList>
            <consortium name="The Broad Institute Genomics Platform"/>
            <consortium name="The Broad Institute Genome Sequencing Center for Infectious Disease"/>
            <person name="Wu L."/>
            <person name="Ma J."/>
        </authorList>
    </citation>
    <scope>NUCLEOTIDE SEQUENCE [LARGE SCALE GENOMIC DNA]</scope>
    <source>
        <strain evidence="3">KCTC 42456</strain>
    </source>
</reference>
<name>A0ABW5TSA2_9SPHI</name>
<dbReference type="RefSeq" id="WP_379043727.1">
    <property type="nucleotide sequence ID" value="NZ_JBHSKW010000032.1"/>
</dbReference>
<proteinExistence type="predicted"/>
<keyword evidence="1" id="KW-0472">Membrane</keyword>
<keyword evidence="3" id="KW-1185">Reference proteome</keyword>
<evidence type="ECO:0000256" key="1">
    <source>
        <dbReference type="SAM" id="Phobius"/>
    </source>
</evidence>
<keyword evidence="1" id="KW-0812">Transmembrane</keyword>
<comment type="caution">
    <text evidence="2">The sequence shown here is derived from an EMBL/GenBank/DDBJ whole genome shotgun (WGS) entry which is preliminary data.</text>
</comment>
<protein>
    <recommendedName>
        <fullName evidence="4">Cbb3-type cytochrome oxidase component FixQ</fullName>
    </recommendedName>
</protein>